<evidence type="ECO:0000256" key="1">
    <source>
        <dbReference type="ARBA" id="ARBA00022722"/>
    </source>
</evidence>
<keyword evidence="6" id="KW-0229">DNA integration</keyword>
<dbReference type="InterPro" id="IPR047656">
    <property type="entry name" value="IS481-like_transpos"/>
</dbReference>
<keyword evidence="3" id="KW-0255">Endonuclease</keyword>
<dbReference type="Gene3D" id="3.30.420.10">
    <property type="entry name" value="Ribonuclease H-like superfamily/Ribonuclease H"/>
    <property type="match status" value="1"/>
</dbReference>
<gene>
    <name evidence="9" type="ORF">BMG03_20645</name>
</gene>
<sequence>MLIHLHSQATTTPKVRATIQASDEVGTALAERFGVTPQTIYKWRKRDNVEDRSHTPHRLQTTLTPAQEAVAVALRKTLLVSLDDLLAVVREFLNPNVSRSGLDRCLRRHGVGNLRDLQAKAARPKHSAFKAYEPGYFHIDVKYLPQMADETSRRYLFVAIDRATRWVFIRIFKAKTAANARRFLRDLERACPIRIRTILTDNGKEFTDRLFGLRKRAATGKHEFDKLCAALDIEHRLTPPKSPQTNGMVERFNGRIEEVLQSHHFRSGEELEATLHRYVWLYNQQLPQSALGSKPPLQAMKDWHKLKPELFRKQPYHLPGCDT</sequence>
<keyword evidence="7" id="KW-0233">DNA recombination</keyword>
<evidence type="ECO:0000256" key="3">
    <source>
        <dbReference type="ARBA" id="ARBA00022759"/>
    </source>
</evidence>
<dbReference type="SUPFAM" id="SSF46689">
    <property type="entry name" value="Homeodomain-like"/>
    <property type="match status" value="1"/>
</dbReference>
<dbReference type="InterPro" id="IPR036397">
    <property type="entry name" value="RNaseH_sf"/>
</dbReference>
<evidence type="ECO:0000256" key="6">
    <source>
        <dbReference type="ARBA" id="ARBA00022908"/>
    </source>
</evidence>
<dbReference type="PROSITE" id="PS50994">
    <property type="entry name" value="INTEGRASE"/>
    <property type="match status" value="1"/>
</dbReference>
<evidence type="ECO:0000259" key="8">
    <source>
        <dbReference type="PROSITE" id="PS50994"/>
    </source>
</evidence>
<protein>
    <submittedName>
        <fullName evidence="9">IS481 family transposase</fullName>
    </submittedName>
</protein>
<keyword evidence="5" id="KW-0460">Magnesium</keyword>
<keyword evidence="4" id="KW-0378">Hydrolase</keyword>
<dbReference type="InterPro" id="IPR039537">
    <property type="entry name" value="Retrotran_Ty1/copia-like"/>
</dbReference>
<dbReference type="SUPFAM" id="SSF53098">
    <property type="entry name" value="Ribonuclease H-like"/>
    <property type="match status" value="1"/>
</dbReference>
<accession>A0ABN4XGF6</accession>
<dbReference type="RefSeq" id="WP_075777177.1">
    <property type="nucleotide sequence ID" value="NZ_CP019439.1"/>
</dbReference>
<evidence type="ECO:0000256" key="7">
    <source>
        <dbReference type="ARBA" id="ARBA00023172"/>
    </source>
</evidence>
<keyword evidence="9" id="KW-0614">Plasmid</keyword>
<dbReference type="Proteomes" id="UP000185622">
    <property type="component" value="Plasmid unnamed2"/>
</dbReference>
<dbReference type="PANTHER" id="PTHR42648:SF11">
    <property type="entry name" value="TRANSPOSON TY4-P GAG-POL POLYPROTEIN"/>
    <property type="match status" value="1"/>
</dbReference>
<keyword evidence="1" id="KW-0540">Nuclease</keyword>
<evidence type="ECO:0000256" key="2">
    <source>
        <dbReference type="ARBA" id="ARBA00022723"/>
    </source>
</evidence>
<proteinExistence type="predicted"/>
<evidence type="ECO:0000313" key="9">
    <source>
        <dbReference type="EMBL" id="AQS50304.1"/>
    </source>
</evidence>
<evidence type="ECO:0000256" key="4">
    <source>
        <dbReference type="ARBA" id="ARBA00022801"/>
    </source>
</evidence>
<keyword evidence="10" id="KW-1185">Reference proteome</keyword>
<organism evidence="9 10">
    <name type="scientific">Thioclava nitratireducens</name>
    <dbReference type="NCBI Taxonomy" id="1915078"/>
    <lineage>
        <taxon>Bacteria</taxon>
        <taxon>Pseudomonadati</taxon>
        <taxon>Pseudomonadota</taxon>
        <taxon>Alphaproteobacteria</taxon>
        <taxon>Rhodobacterales</taxon>
        <taxon>Paracoccaceae</taxon>
        <taxon>Thioclava</taxon>
    </lineage>
</organism>
<evidence type="ECO:0000256" key="5">
    <source>
        <dbReference type="ARBA" id="ARBA00022842"/>
    </source>
</evidence>
<dbReference type="InterPro" id="IPR001584">
    <property type="entry name" value="Integrase_cat-core"/>
</dbReference>
<feature type="domain" description="Integrase catalytic" evidence="8">
    <location>
        <begin position="130"/>
        <end position="304"/>
    </location>
</feature>
<name>A0ABN4XGF6_9RHOB</name>
<dbReference type="Pfam" id="PF13683">
    <property type="entry name" value="rve_3"/>
    <property type="match status" value="1"/>
</dbReference>
<evidence type="ECO:0000313" key="10">
    <source>
        <dbReference type="Proteomes" id="UP000185622"/>
    </source>
</evidence>
<dbReference type="EMBL" id="CP019439">
    <property type="protein sequence ID" value="AQS50304.1"/>
    <property type="molecule type" value="Genomic_DNA"/>
</dbReference>
<dbReference type="InterPro" id="IPR012337">
    <property type="entry name" value="RNaseH-like_sf"/>
</dbReference>
<dbReference type="InterPro" id="IPR009057">
    <property type="entry name" value="Homeodomain-like_sf"/>
</dbReference>
<dbReference type="PANTHER" id="PTHR42648">
    <property type="entry name" value="TRANSPOSASE, PUTATIVE-RELATED"/>
    <property type="match status" value="1"/>
</dbReference>
<keyword evidence="2" id="KW-0479">Metal-binding</keyword>
<reference evidence="9 10" key="1">
    <citation type="submission" date="2017-01" db="EMBL/GenBank/DDBJ databases">
        <title>The complete genome sequence of a sulfur-oxidizing marine bacterium Thioclava sp. 25B10_4T.</title>
        <authorList>
            <person name="Liu Y."/>
            <person name="Lai Q."/>
            <person name="Shao Z."/>
        </authorList>
    </citation>
    <scope>NUCLEOTIDE SEQUENCE [LARGE SCALE GENOMIC DNA]</scope>
    <source>
        <strain evidence="9 10">25B10_4</strain>
        <plasmid evidence="9 10">unnamed2</plasmid>
    </source>
</reference>
<geneLocation type="plasmid" evidence="9 10">
    <name>unnamed2</name>
</geneLocation>
<dbReference type="NCBIfam" id="NF033577">
    <property type="entry name" value="transpos_IS481"/>
    <property type="match status" value="1"/>
</dbReference>